<feature type="compositionally biased region" description="Basic and acidic residues" evidence="1">
    <location>
        <begin position="179"/>
        <end position="191"/>
    </location>
</feature>
<dbReference type="Proteomes" id="UP001161017">
    <property type="component" value="Unassembled WGS sequence"/>
</dbReference>
<evidence type="ECO:0000313" key="3">
    <source>
        <dbReference type="EMBL" id="MDI1489135.1"/>
    </source>
</evidence>
<organism evidence="3 4">
    <name type="scientific">Ramalina farinacea</name>
    <dbReference type="NCBI Taxonomy" id="258253"/>
    <lineage>
        <taxon>Eukaryota</taxon>
        <taxon>Fungi</taxon>
        <taxon>Dikarya</taxon>
        <taxon>Ascomycota</taxon>
        <taxon>Pezizomycotina</taxon>
        <taxon>Lecanoromycetes</taxon>
        <taxon>OSLEUM clade</taxon>
        <taxon>Lecanoromycetidae</taxon>
        <taxon>Lecanorales</taxon>
        <taxon>Lecanorineae</taxon>
        <taxon>Ramalinaceae</taxon>
        <taxon>Ramalina</taxon>
    </lineage>
</organism>
<evidence type="ECO:0000256" key="1">
    <source>
        <dbReference type="SAM" id="MobiDB-lite"/>
    </source>
</evidence>
<accession>A0AA43TWH9</accession>
<dbReference type="AlphaFoldDB" id="A0AA43TWH9"/>
<keyword evidence="2" id="KW-1133">Transmembrane helix</keyword>
<feature type="transmembrane region" description="Helical" evidence="2">
    <location>
        <begin position="415"/>
        <end position="434"/>
    </location>
</feature>
<protein>
    <submittedName>
        <fullName evidence="3">Uncharacterized protein</fullName>
    </submittedName>
</protein>
<dbReference type="EMBL" id="JAPUFD010000009">
    <property type="protein sequence ID" value="MDI1489135.1"/>
    <property type="molecule type" value="Genomic_DNA"/>
</dbReference>
<comment type="caution">
    <text evidence="3">The sequence shown here is derived from an EMBL/GenBank/DDBJ whole genome shotgun (WGS) entry which is preliminary data.</text>
</comment>
<feature type="region of interest" description="Disordered" evidence="1">
    <location>
        <begin position="105"/>
        <end position="207"/>
    </location>
</feature>
<keyword evidence="4" id="KW-1185">Reference proteome</keyword>
<name>A0AA43TWH9_9LECA</name>
<reference evidence="3" key="1">
    <citation type="journal article" date="2023" name="Genome Biol. Evol.">
        <title>First Whole Genome Sequence and Flow Cytometry Genome Size Data for the Lichen-Forming Fungus Ramalina farinacea (Ascomycota).</title>
        <authorList>
            <person name="Llewellyn T."/>
            <person name="Mian S."/>
            <person name="Hill R."/>
            <person name="Leitch I.J."/>
            <person name="Gaya E."/>
        </authorList>
    </citation>
    <scope>NUCLEOTIDE SEQUENCE</scope>
    <source>
        <strain evidence="3">LIQ254RAFAR</strain>
    </source>
</reference>
<gene>
    <name evidence="3" type="ORF">OHK93_008413</name>
</gene>
<proteinExistence type="predicted"/>
<evidence type="ECO:0000313" key="4">
    <source>
        <dbReference type="Proteomes" id="UP001161017"/>
    </source>
</evidence>
<sequence length="497" mass="55261">MDSKQEKNLESNLLSLLERSSKFSDECQTRLSKKPEAQDFAFRLAKANHTNFGSTLEKIVLSNLLVFFPILEKTFQATRFQHGVEVAKAKQEAADAELAQQLAVSEEGAERAAKRRRMGNETSGSAGRSSRRAAADASALEDPSGGGQTAGRLSRSSSVSSGGSRASSRGSSPDEEADVERQRSLHIETGESSRMGAARSNHPDGRDESLVLDHEELEFGITTAAPHALARIKETWDNLGDPRDFRRASFHCDREQDMVLSYVIKLDFFILGPALVEHLSHRVRFMSQSDHEPSVAELARLATSQETAPFQRFQALKGMTCAGKHDWIQRVYGETLLWETVQAEVERRSDAILVARQSSKRSEHQKILKDLAREAAKKEQYQKQKDIDRIIGQFERHFYAGLKWRNVAKDFKGSGIIIAFIVAGFCASLVGSTLTEYQRRCLGNLSGSLPKLGRLVQAMGENALQVYCETGCLPPDRFVNVEELVKEHTGFDVNDDV</sequence>
<keyword evidence="2" id="KW-0812">Transmembrane</keyword>
<evidence type="ECO:0000256" key="2">
    <source>
        <dbReference type="SAM" id="Phobius"/>
    </source>
</evidence>
<keyword evidence="2" id="KW-0472">Membrane</keyword>
<feature type="compositionally biased region" description="Low complexity" evidence="1">
    <location>
        <begin position="151"/>
        <end position="171"/>
    </location>
</feature>